<organism evidence="1 2">
    <name type="scientific">Eretmocerus hayati</name>
    <dbReference type="NCBI Taxonomy" id="131215"/>
    <lineage>
        <taxon>Eukaryota</taxon>
        <taxon>Metazoa</taxon>
        <taxon>Ecdysozoa</taxon>
        <taxon>Arthropoda</taxon>
        <taxon>Hexapoda</taxon>
        <taxon>Insecta</taxon>
        <taxon>Pterygota</taxon>
        <taxon>Neoptera</taxon>
        <taxon>Endopterygota</taxon>
        <taxon>Hymenoptera</taxon>
        <taxon>Apocrita</taxon>
        <taxon>Proctotrupomorpha</taxon>
        <taxon>Chalcidoidea</taxon>
        <taxon>Aphelinidae</taxon>
        <taxon>Aphelininae</taxon>
        <taxon>Eretmocerus</taxon>
    </lineage>
</organism>
<accession>A0ACC2NY93</accession>
<proteinExistence type="predicted"/>
<reference evidence="1" key="1">
    <citation type="submission" date="2023-04" db="EMBL/GenBank/DDBJ databases">
        <title>A chromosome-level genome assembly of the parasitoid wasp Eretmocerus hayati.</title>
        <authorList>
            <person name="Zhong Y."/>
            <person name="Liu S."/>
            <person name="Liu Y."/>
        </authorList>
    </citation>
    <scope>NUCLEOTIDE SEQUENCE</scope>
    <source>
        <strain evidence="1">ZJU_SS_LIU_2023</strain>
    </source>
</reference>
<sequence>MASDDSHDAGKASRKIAAVKILYDDKNRDKIKYIDLDDVVGWDPEKPHDPYPIRMPRDKHGVRKTEPAIVLGVDDSKEKLVAHTGPGLRLGSNHPNKNLLRSPALAQISHRMNKKNESNDPVANEDDDDSSQTEVMKFQGLKLNKTKDDREEERRVFQGVNLTRMELKRNLNVIPGGMDETDWHEKYISLEKKNQEMERAMTARDEAFERQTKMLEALQKQVESMSGMMNVPTTTTCESRPSEASNNGESSTPSTGRNKKSPKRTKASKKSEPCHNGSKNTPKASRVNQKPTPSRKGSTQKTSPHESIDVTEQYKHDAETSVQIEETLQIPSHENSPERDEVPCTEASTPRSKVSSVPSVTSNKRKRMAPYKLLDGTDCQEKDEEKPRVVSKDLKIEKFDEEHPRRQRLSHWSEERNVGGKKKKRKYLHMDEGVSIRKRSWEKVKEEKTTSKRIKALSRICWLDSEICNRNIKLSKCKVDELTKFRSPRRPISPDKLKAIEAAHELLLTEKKKLIGLTELKRRKKIQSCRRYITQRANYCRNAEIVRMESEEEVENQNQQSQSPNQRRQKLGTKSAASGSTMKDPESKKKSHGNRSNNGDVPQTDASGDCLGVELSKFQSTADG</sequence>
<comment type="caution">
    <text evidence="1">The sequence shown here is derived from an EMBL/GenBank/DDBJ whole genome shotgun (WGS) entry which is preliminary data.</text>
</comment>
<evidence type="ECO:0000313" key="1">
    <source>
        <dbReference type="EMBL" id="KAJ8676239.1"/>
    </source>
</evidence>
<name>A0ACC2NY93_9HYME</name>
<evidence type="ECO:0000313" key="2">
    <source>
        <dbReference type="Proteomes" id="UP001239111"/>
    </source>
</evidence>
<keyword evidence="2" id="KW-1185">Reference proteome</keyword>
<protein>
    <submittedName>
        <fullName evidence="1">Uncharacterized protein</fullName>
    </submittedName>
</protein>
<gene>
    <name evidence="1" type="ORF">QAD02_012025</name>
</gene>
<dbReference type="EMBL" id="CM056742">
    <property type="protein sequence ID" value="KAJ8676239.1"/>
    <property type="molecule type" value="Genomic_DNA"/>
</dbReference>
<dbReference type="Proteomes" id="UP001239111">
    <property type="component" value="Chromosome 2"/>
</dbReference>